<evidence type="ECO:0000256" key="6">
    <source>
        <dbReference type="ARBA" id="ARBA00082568"/>
    </source>
</evidence>
<sequence>MGSPIEQSDTPMAHVFMISFPGQGHINPLLRLGRRLASKGLLVTFSTTATSGQVIRSANDAISDEPIPVGDGFIRFEFFEDGWSELDPRKEDMDHFSLLESVGRKQVPEMLARQAREGRPVSCLINNPFIHWVSDVADDLGLPSALMWVHSCATFLAYYYYFHSLVPFPDENAPDIDVQIPSVPLLKWDEIPSFLHPTMPFVCLRRAMLGQFQNLSKPFCVLADTFYELEPEMADHINTLCGPIRPVGPLFKDLKPVSGSSWVRADLMKADQECIGWLDRKPAGSVVYISLGTVVYLKQEQVVEIAAALTAVGVAFLWVMKPQELPEGFLEEVGDNGKVCMHRIIFLMRQDSSILRFWAQLSLQVVQFSPQEQVLAHPALACTITHCGWGSTMEALASGVPVVAFPQWGDQVTNARFLCDVFGVGLRLWRSDHENRIIPKEEVEKCLREATSGPKAAELKKNALKWKAAAERAVAEGGSSDQNLQAFVDDIRKRSKIMFGDASKCSGNSIHEKPNA</sequence>
<accession>A0A9Q1KPT5</accession>
<evidence type="ECO:0000256" key="4">
    <source>
        <dbReference type="ARBA" id="ARBA00051296"/>
    </source>
</evidence>
<dbReference type="Pfam" id="PF00201">
    <property type="entry name" value="UDPGT"/>
    <property type="match status" value="1"/>
</dbReference>
<comment type="similarity">
    <text evidence="1">Belongs to the UDP-glycosyltransferase family.</text>
</comment>
<dbReference type="PANTHER" id="PTHR11926:SF986">
    <property type="entry name" value="UDP-GLYCOSYLTRANSFERASE 84A1"/>
    <property type="match status" value="1"/>
</dbReference>
<keyword evidence="9" id="KW-1185">Reference proteome</keyword>
<dbReference type="PANTHER" id="PTHR11926">
    <property type="entry name" value="GLUCOSYL/GLUCURONOSYL TRANSFERASES"/>
    <property type="match status" value="1"/>
</dbReference>
<evidence type="ECO:0000256" key="2">
    <source>
        <dbReference type="ARBA" id="ARBA00022676"/>
    </source>
</evidence>
<keyword evidence="3" id="KW-0808">Transferase</keyword>
<dbReference type="GO" id="GO:0080043">
    <property type="term" value="F:quercetin 3-O-glucosyltransferase activity"/>
    <property type="evidence" value="ECO:0007669"/>
    <property type="project" value="TreeGrafter"/>
</dbReference>
<proteinExistence type="inferred from homology"/>
<dbReference type="OrthoDB" id="5835829at2759"/>
<dbReference type="SUPFAM" id="SSF53756">
    <property type="entry name" value="UDP-Glycosyltransferase/glycogen phosphorylase"/>
    <property type="match status" value="1"/>
</dbReference>
<dbReference type="InterPro" id="IPR002213">
    <property type="entry name" value="UDP_glucos_trans"/>
</dbReference>
<comment type="catalytic activity">
    <reaction evidence="4">
        <text>a 3'-hydro-2'-hydroxy-beta-oxodihydrochalcone + UDP-alpha-D-glucose = a 3'-(beta-D-glucopyranosyl)-2'-hydroxy-beta-oxodihydrochalcone + UDP + H(+)</text>
        <dbReference type="Rhea" id="RHEA:51504"/>
        <dbReference type="ChEBI" id="CHEBI:15378"/>
        <dbReference type="ChEBI" id="CHEBI:58223"/>
        <dbReference type="ChEBI" id="CHEBI:58885"/>
        <dbReference type="ChEBI" id="CHEBI:142482"/>
        <dbReference type="ChEBI" id="CHEBI:142483"/>
        <dbReference type="EC" id="2.4.1.360"/>
    </reaction>
    <physiologicalReaction direction="left-to-right" evidence="4">
        <dbReference type="Rhea" id="RHEA:51505"/>
    </physiologicalReaction>
</comment>
<dbReference type="EMBL" id="JAKOGI010000051">
    <property type="protein sequence ID" value="KAJ8446709.1"/>
    <property type="molecule type" value="Genomic_DNA"/>
</dbReference>
<evidence type="ECO:0000313" key="8">
    <source>
        <dbReference type="EMBL" id="KAJ8446709.1"/>
    </source>
</evidence>
<dbReference type="GO" id="GO:0120514">
    <property type="term" value="F:2-hydroxyflavanone C-glucosyltransferase activity"/>
    <property type="evidence" value="ECO:0007669"/>
    <property type="project" value="UniProtKB-EC"/>
</dbReference>
<dbReference type="GO" id="GO:0080044">
    <property type="term" value="F:quercetin 7-O-glucosyltransferase activity"/>
    <property type="evidence" value="ECO:0007669"/>
    <property type="project" value="TreeGrafter"/>
</dbReference>
<dbReference type="FunFam" id="3.40.50.2000:FF:000060">
    <property type="entry name" value="Glycosyltransferase"/>
    <property type="match status" value="1"/>
</dbReference>
<evidence type="ECO:0000259" key="7">
    <source>
        <dbReference type="Pfam" id="PF26168"/>
    </source>
</evidence>
<dbReference type="Pfam" id="PF26168">
    <property type="entry name" value="Glyco_transf_N"/>
    <property type="match status" value="1"/>
</dbReference>
<evidence type="ECO:0000313" key="9">
    <source>
        <dbReference type="Proteomes" id="UP001153076"/>
    </source>
</evidence>
<evidence type="ECO:0000256" key="3">
    <source>
        <dbReference type="ARBA" id="ARBA00022679"/>
    </source>
</evidence>
<evidence type="ECO:0000256" key="1">
    <source>
        <dbReference type="ARBA" id="ARBA00009995"/>
    </source>
</evidence>
<reference evidence="8" key="1">
    <citation type="submission" date="2022-04" db="EMBL/GenBank/DDBJ databases">
        <title>Carnegiea gigantea Genome sequencing and assembly v2.</title>
        <authorList>
            <person name="Copetti D."/>
            <person name="Sanderson M.J."/>
            <person name="Burquez A."/>
            <person name="Wojciechowski M.F."/>
        </authorList>
    </citation>
    <scope>NUCLEOTIDE SEQUENCE</scope>
    <source>
        <strain evidence="8">SGP5-SGP5p</strain>
        <tissue evidence="8">Aerial part</tissue>
    </source>
</reference>
<evidence type="ECO:0000256" key="5">
    <source>
        <dbReference type="ARBA" id="ARBA00066896"/>
    </source>
</evidence>
<dbReference type="InterPro" id="IPR058980">
    <property type="entry name" value="Glyco_transf_N"/>
</dbReference>
<keyword evidence="2" id="KW-0328">Glycosyltransferase</keyword>
<name>A0A9Q1KPT5_9CARY</name>
<organism evidence="8 9">
    <name type="scientific">Carnegiea gigantea</name>
    <dbReference type="NCBI Taxonomy" id="171969"/>
    <lineage>
        <taxon>Eukaryota</taxon>
        <taxon>Viridiplantae</taxon>
        <taxon>Streptophyta</taxon>
        <taxon>Embryophyta</taxon>
        <taxon>Tracheophyta</taxon>
        <taxon>Spermatophyta</taxon>
        <taxon>Magnoliopsida</taxon>
        <taxon>eudicotyledons</taxon>
        <taxon>Gunneridae</taxon>
        <taxon>Pentapetalae</taxon>
        <taxon>Caryophyllales</taxon>
        <taxon>Cactineae</taxon>
        <taxon>Cactaceae</taxon>
        <taxon>Cactoideae</taxon>
        <taxon>Echinocereeae</taxon>
        <taxon>Carnegiea</taxon>
    </lineage>
</organism>
<dbReference type="AlphaFoldDB" id="A0A9Q1KPT5"/>
<dbReference type="Gene3D" id="3.40.50.2000">
    <property type="entry name" value="Glycogen Phosphorylase B"/>
    <property type="match status" value="4"/>
</dbReference>
<comment type="caution">
    <text evidence="8">The sequence shown here is derived from an EMBL/GenBank/DDBJ whole genome shotgun (WGS) entry which is preliminary data.</text>
</comment>
<dbReference type="Proteomes" id="UP001153076">
    <property type="component" value="Unassembled WGS sequence"/>
</dbReference>
<dbReference type="CDD" id="cd03784">
    <property type="entry name" value="GT1_Gtf-like"/>
    <property type="match status" value="1"/>
</dbReference>
<dbReference type="EC" id="2.4.1.360" evidence="5"/>
<gene>
    <name evidence="8" type="ORF">Cgig2_002871</name>
</gene>
<feature type="domain" description="Glycosyltransferase N-terminal" evidence="7">
    <location>
        <begin position="15"/>
        <end position="60"/>
    </location>
</feature>
<protein>
    <recommendedName>
        <fullName evidence="5">2-hydroxyflavanone C-glucosyltransferase</fullName>
        <ecNumber evidence="5">2.4.1.360</ecNumber>
    </recommendedName>
    <alternativeName>
        <fullName evidence="6">UDP-glucose:2-hydroxyflavanone C-glucosyltransferase</fullName>
    </alternativeName>
</protein>